<keyword evidence="8" id="KW-0547">Nucleotide-binding</keyword>
<evidence type="ECO:0000259" key="17">
    <source>
        <dbReference type="PROSITE" id="PS50885"/>
    </source>
</evidence>
<reference evidence="18" key="1">
    <citation type="submission" date="2018-06" db="EMBL/GenBank/DDBJ databases">
        <authorList>
            <person name="Zhirakovskaya E."/>
        </authorList>
    </citation>
    <scope>NUCLEOTIDE SEQUENCE</scope>
</reference>
<dbReference type="SUPFAM" id="SSF158472">
    <property type="entry name" value="HAMP domain-like"/>
    <property type="match status" value="1"/>
</dbReference>
<feature type="transmembrane region" description="Helical" evidence="15">
    <location>
        <begin position="82"/>
        <end position="104"/>
    </location>
</feature>
<dbReference type="PROSITE" id="PS50885">
    <property type="entry name" value="HAMP"/>
    <property type="match status" value="1"/>
</dbReference>
<evidence type="ECO:0000256" key="11">
    <source>
        <dbReference type="ARBA" id="ARBA00022989"/>
    </source>
</evidence>
<keyword evidence="7 15" id="KW-0812">Transmembrane</keyword>
<dbReference type="CDD" id="cd00075">
    <property type="entry name" value="HATPase"/>
    <property type="match status" value="1"/>
</dbReference>
<dbReference type="EC" id="2.7.13.3" evidence="3"/>
<dbReference type="InterPro" id="IPR003660">
    <property type="entry name" value="HAMP_dom"/>
</dbReference>
<evidence type="ECO:0000256" key="14">
    <source>
        <dbReference type="SAM" id="Coils"/>
    </source>
</evidence>
<dbReference type="Pfam" id="PF00672">
    <property type="entry name" value="HAMP"/>
    <property type="match status" value="1"/>
</dbReference>
<dbReference type="PANTHER" id="PTHR43065">
    <property type="entry name" value="SENSOR HISTIDINE KINASE"/>
    <property type="match status" value="1"/>
</dbReference>
<dbReference type="EMBL" id="UOFQ01000107">
    <property type="protein sequence ID" value="VAW88745.1"/>
    <property type="molecule type" value="Genomic_DNA"/>
</dbReference>
<dbReference type="PROSITE" id="PS50109">
    <property type="entry name" value="HIS_KIN"/>
    <property type="match status" value="1"/>
</dbReference>
<feature type="coiled-coil region" evidence="14">
    <location>
        <begin position="351"/>
        <end position="378"/>
    </location>
</feature>
<evidence type="ECO:0000256" key="13">
    <source>
        <dbReference type="ARBA" id="ARBA00023136"/>
    </source>
</evidence>
<dbReference type="SUPFAM" id="SSF55874">
    <property type="entry name" value="ATPase domain of HSP90 chaperone/DNA topoisomerase II/histidine kinase"/>
    <property type="match status" value="1"/>
</dbReference>
<dbReference type="InterPro" id="IPR005467">
    <property type="entry name" value="His_kinase_dom"/>
</dbReference>
<feature type="transmembrane region" description="Helical" evidence="15">
    <location>
        <begin position="287"/>
        <end position="308"/>
    </location>
</feature>
<evidence type="ECO:0000256" key="3">
    <source>
        <dbReference type="ARBA" id="ARBA00012438"/>
    </source>
</evidence>
<dbReference type="InterPro" id="IPR004358">
    <property type="entry name" value="Sig_transdc_His_kin-like_C"/>
</dbReference>
<protein>
    <recommendedName>
        <fullName evidence="3">histidine kinase</fullName>
        <ecNumber evidence="3">2.7.13.3</ecNumber>
    </recommendedName>
</protein>
<evidence type="ECO:0000256" key="10">
    <source>
        <dbReference type="ARBA" id="ARBA00022840"/>
    </source>
</evidence>
<feature type="domain" description="Histidine kinase" evidence="16">
    <location>
        <begin position="510"/>
        <end position="725"/>
    </location>
</feature>
<evidence type="ECO:0000256" key="2">
    <source>
        <dbReference type="ARBA" id="ARBA00004651"/>
    </source>
</evidence>
<feature type="transmembrane region" description="Helical" evidence="15">
    <location>
        <begin position="43"/>
        <end position="62"/>
    </location>
</feature>
<dbReference type="InterPro" id="IPR036890">
    <property type="entry name" value="HATPase_C_sf"/>
</dbReference>
<sequence>MDIAKLRRLGSGVIPVALLSILLLLSLFLMSAATQNSEQFGRLYMLLLVVNLFGLVSLLVLISSNLLRLRRQYRNRATGSRLTARLMLMFVLLALAPVSLVYYFSLGFIQRGIDSWFDVRVERTLEDALALSRASLETRSRELMKRTVRMGGKLQRADEVSLPRLLDELRVRDSASELTLFMGGGHVVASSSINPADIVPDLPNESVIRQVRQSGSGYVSLDPISDDGLYVRVVTEIPAASPLLDARFLQALYPISDRVSVLANSVESAYMQYQQLLLLRDPLKNSFILMLSLVLLLGVLMAVWLAFFSARRLVTPIRVLAIGTRAVAAGDYTKRLPMHSSDELGFLVESFNDMTLKIAQAQEDVRNSQQQAEQERAYLWAVLARLSSGVLTLDVNRTVYTVNVAAGHILGVESKECIGYELDEIVERYEYLKNFANVITPHLAEQSSDANGKGDWREEVIFYGATGRQVLMCGGAALPGDEGGYVIVFDDITNLVQAQRDAAWGEVARRLAHEIKNPLTPIQLSAERLRHKYLKTMQPEDAVVLDKSTHTIVQQVEVMKEMVQAFSEYARSPKLERRPLALNHLIDEVLDLYRNNRFGVTIVTDLQDDLPLVSIDSGRMRQLLHNLIKNALEAMVDGEMKIELVTRAFSERGVTMVELQVSDSGPGIPATILENIFEPYVTAKPKGSGLGLAIVKKIVEEHSGVIWAENIEHGACMTIRLPVAKSIMKDVTLMATEERDELGVAESDVTPFKQQDGDKA</sequence>
<evidence type="ECO:0000256" key="4">
    <source>
        <dbReference type="ARBA" id="ARBA00022475"/>
    </source>
</evidence>
<keyword evidence="14" id="KW-0175">Coiled coil</keyword>
<keyword evidence="5" id="KW-0597">Phosphoprotein</keyword>
<evidence type="ECO:0000256" key="7">
    <source>
        <dbReference type="ARBA" id="ARBA00022692"/>
    </source>
</evidence>
<organism evidence="18">
    <name type="scientific">hydrothermal vent metagenome</name>
    <dbReference type="NCBI Taxonomy" id="652676"/>
    <lineage>
        <taxon>unclassified sequences</taxon>
        <taxon>metagenomes</taxon>
        <taxon>ecological metagenomes</taxon>
    </lineage>
</organism>
<dbReference type="GO" id="GO:0000155">
    <property type="term" value="F:phosphorelay sensor kinase activity"/>
    <property type="evidence" value="ECO:0007669"/>
    <property type="project" value="InterPro"/>
</dbReference>
<gene>
    <name evidence="18" type="ORF">MNBD_GAMMA17-1340</name>
</gene>
<feature type="transmembrane region" description="Helical" evidence="15">
    <location>
        <begin position="12"/>
        <end position="31"/>
    </location>
</feature>
<dbReference type="SUPFAM" id="SSF47384">
    <property type="entry name" value="Homodimeric domain of signal transducing histidine kinase"/>
    <property type="match status" value="1"/>
</dbReference>
<keyword evidence="11 15" id="KW-1133">Transmembrane helix</keyword>
<evidence type="ECO:0000256" key="6">
    <source>
        <dbReference type="ARBA" id="ARBA00022679"/>
    </source>
</evidence>
<dbReference type="AlphaFoldDB" id="A0A3B0Z5M3"/>
<dbReference type="Gene3D" id="1.10.287.130">
    <property type="match status" value="1"/>
</dbReference>
<dbReference type="Gene3D" id="3.30.565.10">
    <property type="entry name" value="Histidine kinase-like ATPase, C-terminal domain"/>
    <property type="match status" value="1"/>
</dbReference>
<dbReference type="InterPro" id="IPR036097">
    <property type="entry name" value="HisK_dim/P_sf"/>
</dbReference>
<dbReference type="InterPro" id="IPR045671">
    <property type="entry name" value="NtrY-like_N"/>
</dbReference>
<accession>A0A3B0Z5M3</accession>
<evidence type="ECO:0000256" key="12">
    <source>
        <dbReference type="ARBA" id="ARBA00023012"/>
    </source>
</evidence>
<dbReference type="Pfam" id="PF00512">
    <property type="entry name" value="HisKA"/>
    <property type="match status" value="1"/>
</dbReference>
<dbReference type="Gene3D" id="3.30.450.20">
    <property type="entry name" value="PAS domain"/>
    <property type="match status" value="1"/>
</dbReference>
<keyword evidence="10" id="KW-0067">ATP-binding</keyword>
<evidence type="ECO:0000259" key="16">
    <source>
        <dbReference type="PROSITE" id="PS50109"/>
    </source>
</evidence>
<proteinExistence type="predicted"/>
<dbReference type="InterPro" id="IPR003594">
    <property type="entry name" value="HATPase_dom"/>
</dbReference>
<evidence type="ECO:0000256" key="8">
    <source>
        <dbReference type="ARBA" id="ARBA00022741"/>
    </source>
</evidence>
<dbReference type="CDD" id="cd00082">
    <property type="entry name" value="HisKA"/>
    <property type="match status" value="1"/>
</dbReference>
<dbReference type="PRINTS" id="PR00344">
    <property type="entry name" value="BCTRLSENSOR"/>
</dbReference>
<keyword evidence="12" id="KW-0902">Two-component regulatory system</keyword>
<comment type="catalytic activity">
    <reaction evidence="1">
        <text>ATP + protein L-histidine = ADP + protein N-phospho-L-histidine.</text>
        <dbReference type="EC" id="2.7.13.3"/>
    </reaction>
</comment>
<dbReference type="CDD" id="cd06225">
    <property type="entry name" value="HAMP"/>
    <property type="match status" value="1"/>
</dbReference>
<evidence type="ECO:0000256" key="1">
    <source>
        <dbReference type="ARBA" id="ARBA00000085"/>
    </source>
</evidence>
<dbReference type="InterPro" id="IPR035965">
    <property type="entry name" value="PAS-like_dom_sf"/>
</dbReference>
<keyword evidence="6 18" id="KW-0808">Transferase</keyword>
<dbReference type="SUPFAM" id="SSF55785">
    <property type="entry name" value="PYP-like sensor domain (PAS domain)"/>
    <property type="match status" value="1"/>
</dbReference>
<feature type="domain" description="HAMP" evidence="17">
    <location>
        <begin position="311"/>
        <end position="363"/>
    </location>
</feature>
<name>A0A3B0Z5M3_9ZZZZ</name>
<dbReference type="SMART" id="SM00304">
    <property type="entry name" value="HAMP"/>
    <property type="match status" value="1"/>
</dbReference>
<dbReference type="InterPro" id="IPR003661">
    <property type="entry name" value="HisK_dim/P_dom"/>
</dbReference>
<dbReference type="PANTHER" id="PTHR43065:SF10">
    <property type="entry name" value="PEROXIDE STRESS-ACTIVATED HISTIDINE KINASE MAK3"/>
    <property type="match status" value="1"/>
</dbReference>
<comment type="subcellular location">
    <subcellularLocation>
        <location evidence="2">Cell membrane</location>
        <topology evidence="2">Multi-pass membrane protein</topology>
    </subcellularLocation>
</comment>
<keyword evidence="4" id="KW-1003">Cell membrane</keyword>
<evidence type="ECO:0000256" key="5">
    <source>
        <dbReference type="ARBA" id="ARBA00022553"/>
    </source>
</evidence>
<dbReference type="Pfam" id="PF02518">
    <property type="entry name" value="HATPase_c"/>
    <property type="match status" value="1"/>
</dbReference>
<dbReference type="GO" id="GO:0005524">
    <property type="term" value="F:ATP binding"/>
    <property type="evidence" value="ECO:0007669"/>
    <property type="project" value="UniProtKB-KW"/>
</dbReference>
<dbReference type="PIRSF" id="PIRSF037532">
    <property type="entry name" value="STHK_NtrY"/>
    <property type="match status" value="1"/>
</dbReference>
<keyword evidence="9" id="KW-0418">Kinase</keyword>
<keyword evidence="13 15" id="KW-0472">Membrane</keyword>
<dbReference type="SMART" id="SM00387">
    <property type="entry name" value="HATPase_c"/>
    <property type="match status" value="1"/>
</dbReference>
<evidence type="ECO:0000313" key="18">
    <source>
        <dbReference type="EMBL" id="VAW88745.1"/>
    </source>
</evidence>
<dbReference type="InterPro" id="IPR017232">
    <property type="entry name" value="NtrY"/>
</dbReference>
<evidence type="ECO:0000256" key="15">
    <source>
        <dbReference type="SAM" id="Phobius"/>
    </source>
</evidence>
<dbReference type="SMART" id="SM00388">
    <property type="entry name" value="HisKA"/>
    <property type="match status" value="1"/>
</dbReference>
<dbReference type="Pfam" id="PF19312">
    <property type="entry name" value="NtrY_N"/>
    <property type="match status" value="1"/>
</dbReference>
<dbReference type="GO" id="GO:0005886">
    <property type="term" value="C:plasma membrane"/>
    <property type="evidence" value="ECO:0007669"/>
    <property type="project" value="UniProtKB-SubCell"/>
</dbReference>
<evidence type="ECO:0000256" key="9">
    <source>
        <dbReference type="ARBA" id="ARBA00022777"/>
    </source>
</evidence>
<dbReference type="Gene3D" id="6.10.340.10">
    <property type="match status" value="1"/>
</dbReference>